<protein>
    <submittedName>
        <fullName evidence="1">Uncharacterized protein</fullName>
    </submittedName>
</protein>
<dbReference type="EMBL" id="BAYM01000039">
    <property type="protein sequence ID" value="GAN36037.1"/>
    <property type="molecule type" value="Genomic_DNA"/>
</dbReference>
<proteinExistence type="predicted"/>
<comment type="caution">
    <text evidence="1">The sequence shown here is derived from an EMBL/GenBank/DDBJ whole genome shotgun (WGS) entry which is preliminary data.</text>
</comment>
<dbReference type="GeneID" id="57090704"/>
<gene>
    <name evidence="1" type="ORF">LC0644_0626</name>
</gene>
<sequence length="188" mass="20876">MRKRYRATLQALNDDCIGRKAHGFANLEVTDDDALQIRIEMFNTPADMTHMAVLEGSVTKAPVAVATAAQDVNHDGVVDEEEAEKVSGKVFVPLDNAPEKLNLIGGKYPEADDNGFYIYQQRVVMSDLREQLLKRYGTDVFNLDNAVMYVDGVQSDVLLPKTVMSDLDKEKPYLTLPIAVGKLRKVMG</sequence>
<name>A0A0C9Q833_LACPA</name>
<evidence type="ECO:0000313" key="2">
    <source>
        <dbReference type="Proteomes" id="UP000032552"/>
    </source>
</evidence>
<organism evidence="1 2">
    <name type="scientific">Lacticaseibacillus paracasei NRIC 0644</name>
    <dbReference type="NCBI Taxonomy" id="1435038"/>
    <lineage>
        <taxon>Bacteria</taxon>
        <taxon>Bacillati</taxon>
        <taxon>Bacillota</taxon>
        <taxon>Bacilli</taxon>
        <taxon>Lactobacillales</taxon>
        <taxon>Lactobacillaceae</taxon>
        <taxon>Lacticaseibacillus</taxon>
    </lineage>
</organism>
<accession>A0A0C9Q833</accession>
<dbReference type="Proteomes" id="UP000032552">
    <property type="component" value="Unassembled WGS sequence"/>
</dbReference>
<reference evidence="2" key="1">
    <citation type="submission" date="2014-05" db="EMBL/GenBank/DDBJ databases">
        <title>Whole genome sequencing of Lactobacillus casei NRIC0644.</title>
        <authorList>
            <person name="Atarashi H."/>
            <person name="Yoshida Y."/>
            <person name="Fujimura S."/>
            <person name="Tanaka N."/>
            <person name="Shiwa Y."/>
            <person name="Yoshikawa H."/>
            <person name="Okada S."/>
            <person name="Nakagawa J."/>
        </authorList>
    </citation>
    <scope>NUCLEOTIDE SEQUENCE [LARGE SCALE GENOMIC DNA]</scope>
    <source>
        <strain evidence="2">NRIC0644</strain>
    </source>
</reference>
<dbReference type="RefSeq" id="WP_003566723.1">
    <property type="nucleotide sequence ID" value="NZ_BAYM01000039.1"/>
</dbReference>
<evidence type="ECO:0000313" key="1">
    <source>
        <dbReference type="EMBL" id="GAN36037.1"/>
    </source>
</evidence>
<dbReference type="AlphaFoldDB" id="A0A0C9Q833"/>